<reference evidence="2 3" key="1">
    <citation type="journal article" date="2012" name="New Phytol.">
        <title>Insight into trade-off between wood decay and parasitism from the genome of a fungal forest pathogen.</title>
        <authorList>
            <person name="Olson A."/>
            <person name="Aerts A."/>
            <person name="Asiegbu F."/>
            <person name="Belbahri L."/>
            <person name="Bouzid O."/>
            <person name="Broberg A."/>
            <person name="Canback B."/>
            <person name="Coutinho P.M."/>
            <person name="Cullen D."/>
            <person name="Dalman K."/>
            <person name="Deflorio G."/>
            <person name="van Diepen L.T."/>
            <person name="Dunand C."/>
            <person name="Duplessis S."/>
            <person name="Durling M."/>
            <person name="Gonthier P."/>
            <person name="Grimwood J."/>
            <person name="Fossdal C.G."/>
            <person name="Hansson D."/>
            <person name="Henrissat B."/>
            <person name="Hietala A."/>
            <person name="Himmelstrand K."/>
            <person name="Hoffmeister D."/>
            <person name="Hogberg N."/>
            <person name="James T.Y."/>
            <person name="Karlsson M."/>
            <person name="Kohler A."/>
            <person name="Kues U."/>
            <person name="Lee Y.H."/>
            <person name="Lin Y.C."/>
            <person name="Lind M."/>
            <person name="Lindquist E."/>
            <person name="Lombard V."/>
            <person name="Lucas S."/>
            <person name="Lunden K."/>
            <person name="Morin E."/>
            <person name="Murat C."/>
            <person name="Park J."/>
            <person name="Raffaello T."/>
            <person name="Rouze P."/>
            <person name="Salamov A."/>
            <person name="Schmutz J."/>
            <person name="Solheim H."/>
            <person name="Stahlberg J."/>
            <person name="Velez H."/>
            <person name="de Vries R.P."/>
            <person name="Wiebenga A."/>
            <person name="Woodward S."/>
            <person name="Yakovlev I."/>
            <person name="Garbelotto M."/>
            <person name="Martin F."/>
            <person name="Grigoriev I.V."/>
            <person name="Stenlid J."/>
        </authorList>
    </citation>
    <scope>NUCLEOTIDE SEQUENCE [LARGE SCALE GENOMIC DNA]</scope>
    <source>
        <strain evidence="2 3">TC 32-1</strain>
    </source>
</reference>
<dbReference type="Proteomes" id="UP000030671">
    <property type="component" value="Unassembled WGS sequence"/>
</dbReference>
<dbReference type="EMBL" id="KI925459">
    <property type="protein sequence ID" value="ETW80677.1"/>
    <property type="molecule type" value="Genomic_DNA"/>
</dbReference>
<proteinExistence type="predicted"/>
<dbReference type="InParanoid" id="W4K4E2"/>
<dbReference type="RefSeq" id="XP_009547396.1">
    <property type="nucleotide sequence ID" value="XM_009549101.1"/>
</dbReference>
<protein>
    <submittedName>
        <fullName evidence="2">Uncharacterized protein</fullName>
    </submittedName>
</protein>
<name>W4K4E2_HETIT</name>
<gene>
    <name evidence="2" type="ORF">HETIRDRAFT_385295</name>
</gene>
<keyword evidence="3" id="KW-1185">Reference proteome</keyword>
<accession>W4K4E2</accession>
<dbReference type="AlphaFoldDB" id="W4K4E2"/>
<dbReference type="HOGENOM" id="CLU_946837_0_0_1"/>
<feature type="region of interest" description="Disordered" evidence="1">
    <location>
        <begin position="24"/>
        <end position="51"/>
    </location>
</feature>
<feature type="compositionally biased region" description="Polar residues" evidence="1">
    <location>
        <begin position="37"/>
        <end position="49"/>
    </location>
</feature>
<organism evidence="2 3">
    <name type="scientific">Heterobasidion irregulare (strain TC 32-1)</name>
    <dbReference type="NCBI Taxonomy" id="747525"/>
    <lineage>
        <taxon>Eukaryota</taxon>
        <taxon>Fungi</taxon>
        <taxon>Dikarya</taxon>
        <taxon>Basidiomycota</taxon>
        <taxon>Agaricomycotina</taxon>
        <taxon>Agaricomycetes</taxon>
        <taxon>Russulales</taxon>
        <taxon>Bondarzewiaceae</taxon>
        <taxon>Heterobasidion</taxon>
        <taxon>Heterobasidion annosum species complex</taxon>
    </lineage>
</organism>
<evidence type="ECO:0000313" key="2">
    <source>
        <dbReference type="EMBL" id="ETW80677.1"/>
    </source>
</evidence>
<evidence type="ECO:0000313" key="3">
    <source>
        <dbReference type="Proteomes" id="UP000030671"/>
    </source>
</evidence>
<dbReference type="GeneID" id="20672237"/>
<sequence length="294" mass="33467">MPTAARGVLRPAWSDPTYYVSRSTATPFHSPPARPLTSATWARLPTSTTDENRIRLRPTPLRERSRPDRRALSLLSHHVLTHSLTLTHFFFFCHFPPPSSPVHLLFKYHHAPCYTNPSRSPRRLRTHGVPDRCMELYLARDALPMRCIQHLSHTPLSRTPYSLSISVLLYPLAAVLRRSPPRIPYRISARAGPTGLWPGRLSRSVGHLERWCDEPPSSTSRHSSYPYPEYLPYPLLRPECCIMPSSPSYIYITQWSSSPGPSLSLHLPGSFHMFLGLRLSYPRTPRGSPTIYSS</sequence>
<dbReference type="KEGG" id="hir:HETIRDRAFT_385295"/>
<evidence type="ECO:0000256" key="1">
    <source>
        <dbReference type="SAM" id="MobiDB-lite"/>
    </source>
</evidence>